<evidence type="ECO:0000313" key="2">
    <source>
        <dbReference type="EMBL" id="KAH9314206.1"/>
    </source>
</evidence>
<proteinExistence type="predicted"/>
<feature type="non-terminal residue" evidence="2">
    <location>
        <position position="1"/>
    </location>
</feature>
<evidence type="ECO:0000313" key="3">
    <source>
        <dbReference type="Proteomes" id="UP000824469"/>
    </source>
</evidence>
<comment type="caution">
    <text evidence="2">The sequence shown here is derived from an EMBL/GenBank/DDBJ whole genome shotgun (WGS) entry which is preliminary data.</text>
</comment>
<gene>
    <name evidence="2" type="ORF">KI387_022833</name>
</gene>
<evidence type="ECO:0000256" key="1">
    <source>
        <dbReference type="SAM" id="MobiDB-lite"/>
    </source>
</evidence>
<reference evidence="2 3" key="1">
    <citation type="journal article" date="2021" name="Nat. Plants">
        <title>The Taxus genome provides insights into paclitaxel biosynthesis.</title>
        <authorList>
            <person name="Xiong X."/>
            <person name="Gou J."/>
            <person name="Liao Q."/>
            <person name="Li Y."/>
            <person name="Zhou Q."/>
            <person name="Bi G."/>
            <person name="Li C."/>
            <person name="Du R."/>
            <person name="Wang X."/>
            <person name="Sun T."/>
            <person name="Guo L."/>
            <person name="Liang H."/>
            <person name="Lu P."/>
            <person name="Wu Y."/>
            <person name="Zhang Z."/>
            <person name="Ro D.K."/>
            <person name="Shang Y."/>
            <person name="Huang S."/>
            <person name="Yan J."/>
        </authorList>
    </citation>
    <scope>NUCLEOTIDE SEQUENCE [LARGE SCALE GENOMIC DNA]</scope>
    <source>
        <strain evidence="2">Ta-2019</strain>
    </source>
</reference>
<dbReference type="Proteomes" id="UP000824469">
    <property type="component" value="Unassembled WGS sequence"/>
</dbReference>
<keyword evidence="3" id="KW-1185">Reference proteome</keyword>
<dbReference type="AlphaFoldDB" id="A0AA38G1X1"/>
<accession>A0AA38G1X1</accession>
<dbReference type="EMBL" id="JAHRHJ020000005">
    <property type="protein sequence ID" value="KAH9314206.1"/>
    <property type="molecule type" value="Genomic_DNA"/>
</dbReference>
<feature type="non-terminal residue" evidence="2">
    <location>
        <position position="279"/>
    </location>
</feature>
<organism evidence="2 3">
    <name type="scientific">Taxus chinensis</name>
    <name type="common">Chinese yew</name>
    <name type="synonym">Taxus wallichiana var. chinensis</name>
    <dbReference type="NCBI Taxonomy" id="29808"/>
    <lineage>
        <taxon>Eukaryota</taxon>
        <taxon>Viridiplantae</taxon>
        <taxon>Streptophyta</taxon>
        <taxon>Embryophyta</taxon>
        <taxon>Tracheophyta</taxon>
        <taxon>Spermatophyta</taxon>
        <taxon>Pinopsida</taxon>
        <taxon>Pinidae</taxon>
        <taxon>Conifers II</taxon>
        <taxon>Cupressales</taxon>
        <taxon>Taxaceae</taxon>
        <taxon>Taxus</taxon>
    </lineage>
</organism>
<feature type="region of interest" description="Disordered" evidence="1">
    <location>
        <begin position="96"/>
        <end position="115"/>
    </location>
</feature>
<evidence type="ECO:0008006" key="4">
    <source>
        <dbReference type="Google" id="ProtNLM"/>
    </source>
</evidence>
<name>A0AA38G1X1_TAXCH</name>
<feature type="region of interest" description="Disordered" evidence="1">
    <location>
        <begin position="139"/>
        <end position="167"/>
    </location>
</feature>
<sequence length="279" mass="31552">RFKPAEDVHALLAQISHIKKEPFEPMREFVAKFNKLIHKIPQNTHPVDQIQKCFFLNAQLPEVSYALRRANLATLDADQHLAISVEDDLIMSGKLKRESSKSKASSSSSSPGANSDQLVQKLANDLIAIKKQLAQHTPYQDIPRKNFQPRNHLPPSQTRLAIEGPPIKVPVNGTCEVQEPDDEEFNELYEEPEEEVDEELEELGGSQVHFLTTEGMDDEDEYDERVADMNSESYVVMTREKMNKKEKVVQPAKKSKEFPITIPVVARRGAPIPTTSTQK</sequence>
<protein>
    <recommendedName>
        <fullName evidence="4">Retrotransposon gag protein</fullName>
    </recommendedName>
</protein>